<dbReference type="InterPro" id="IPR015190">
    <property type="entry name" value="Elong_fac_SelB-wing-hlx_typ-2"/>
</dbReference>
<dbReference type="Gene3D" id="2.40.30.10">
    <property type="entry name" value="Translation factors"/>
    <property type="match status" value="1"/>
</dbReference>
<dbReference type="Pfam" id="PF09107">
    <property type="entry name" value="WHD_3rd_SelB"/>
    <property type="match status" value="1"/>
</dbReference>
<evidence type="ECO:0000256" key="2">
    <source>
        <dbReference type="ARBA" id="ARBA00015953"/>
    </source>
</evidence>
<dbReference type="EMBL" id="BSDO01000007">
    <property type="protein sequence ID" value="GLI24458.1"/>
    <property type="molecule type" value="Genomic_DNA"/>
</dbReference>
<dbReference type="GO" id="GO:0003746">
    <property type="term" value="F:translation elongation factor activity"/>
    <property type="evidence" value="ECO:0007669"/>
    <property type="project" value="InterPro"/>
</dbReference>
<evidence type="ECO:0000256" key="5">
    <source>
        <dbReference type="ARBA" id="ARBA00022917"/>
    </source>
</evidence>
<dbReference type="InterPro" id="IPR031157">
    <property type="entry name" value="G_TR_CS"/>
</dbReference>
<dbReference type="CDD" id="cd03696">
    <property type="entry name" value="SelB_II"/>
    <property type="match status" value="1"/>
</dbReference>
<dbReference type="Pfam" id="PF25461">
    <property type="entry name" value="Beta-barrel_SelB"/>
    <property type="match status" value="1"/>
</dbReference>
<keyword evidence="5" id="KW-0648">Protein biosynthesis</keyword>
<dbReference type="SUPFAM" id="SSF50465">
    <property type="entry name" value="EF-Tu/eEF-1alpha/eIF2-gamma C-terminal domain"/>
    <property type="match status" value="1"/>
</dbReference>
<feature type="compositionally biased region" description="Basic and acidic residues" evidence="9">
    <location>
        <begin position="663"/>
        <end position="672"/>
    </location>
</feature>
<dbReference type="GO" id="GO:0005829">
    <property type="term" value="C:cytosol"/>
    <property type="evidence" value="ECO:0007669"/>
    <property type="project" value="TreeGrafter"/>
</dbReference>
<dbReference type="NCBIfam" id="TIGR00475">
    <property type="entry name" value="selB"/>
    <property type="match status" value="1"/>
</dbReference>
<protein>
    <recommendedName>
        <fullName evidence="2">Selenocysteine-specific elongation factor</fullName>
    </recommendedName>
    <alternativeName>
        <fullName evidence="8">SelB translation factor</fullName>
    </alternativeName>
</protein>
<dbReference type="Proteomes" id="UP001144397">
    <property type="component" value="Unassembled WGS sequence"/>
</dbReference>
<dbReference type="GO" id="GO:0003723">
    <property type="term" value="F:RNA binding"/>
    <property type="evidence" value="ECO:0007669"/>
    <property type="project" value="InterPro"/>
</dbReference>
<dbReference type="InterPro" id="IPR004535">
    <property type="entry name" value="Transl_elong_SelB"/>
</dbReference>
<evidence type="ECO:0000313" key="11">
    <source>
        <dbReference type="EMBL" id="GLI24458.1"/>
    </source>
</evidence>
<dbReference type="Gene3D" id="3.40.50.300">
    <property type="entry name" value="P-loop containing nucleotide triphosphate hydrolases"/>
    <property type="match status" value="1"/>
</dbReference>
<keyword evidence="3" id="KW-0963">Cytoplasm</keyword>
<evidence type="ECO:0000256" key="8">
    <source>
        <dbReference type="ARBA" id="ARBA00031615"/>
    </source>
</evidence>
<accession>A0A9W6CV72</accession>
<dbReference type="Pfam" id="PF00009">
    <property type="entry name" value="GTP_EFTU"/>
    <property type="match status" value="1"/>
</dbReference>
<feature type="domain" description="Tr-type G" evidence="10">
    <location>
        <begin position="1"/>
        <end position="168"/>
    </location>
</feature>
<reference evidence="11" key="1">
    <citation type="submission" date="2022-12" db="EMBL/GenBank/DDBJ databases">
        <title>Reference genome sequencing for broad-spectrum identification of bacterial and archaeal isolates by mass spectrometry.</title>
        <authorList>
            <person name="Sekiguchi Y."/>
            <person name="Tourlousse D.M."/>
        </authorList>
    </citation>
    <scope>NUCLEOTIDE SEQUENCE</scope>
    <source>
        <strain evidence="11">301</strain>
    </source>
</reference>
<dbReference type="Pfam" id="PF03144">
    <property type="entry name" value="GTP_EFTU_D2"/>
    <property type="match status" value="1"/>
</dbReference>
<evidence type="ECO:0000256" key="9">
    <source>
        <dbReference type="SAM" id="MobiDB-lite"/>
    </source>
</evidence>
<keyword evidence="4" id="KW-0547">Nucleotide-binding</keyword>
<organism evidence="11 12">
    <name type="scientific">Xanthobacter flavus</name>
    <dbReference type="NCBI Taxonomy" id="281"/>
    <lineage>
        <taxon>Bacteria</taxon>
        <taxon>Pseudomonadati</taxon>
        <taxon>Pseudomonadota</taxon>
        <taxon>Alphaproteobacteria</taxon>
        <taxon>Hyphomicrobiales</taxon>
        <taxon>Xanthobacteraceae</taxon>
        <taxon>Xanthobacter</taxon>
    </lineage>
</organism>
<comment type="caution">
    <text evidence="11">The sequence shown here is derived from an EMBL/GenBank/DDBJ whole genome shotgun (WGS) entry which is preliminary data.</text>
</comment>
<dbReference type="InterPro" id="IPR009000">
    <property type="entry name" value="Transl_B-barrel_sf"/>
</dbReference>
<dbReference type="SUPFAM" id="SSF50447">
    <property type="entry name" value="Translation proteins"/>
    <property type="match status" value="1"/>
</dbReference>
<dbReference type="InterPro" id="IPR015191">
    <property type="entry name" value="SelB_WHD4"/>
</dbReference>
<feature type="region of interest" description="Disordered" evidence="9">
    <location>
        <begin position="652"/>
        <end position="721"/>
    </location>
</feature>
<evidence type="ECO:0000256" key="3">
    <source>
        <dbReference type="ARBA" id="ARBA00022490"/>
    </source>
</evidence>
<dbReference type="InterPro" id="IPR036388">
    <property type="entry name" value="WH-like_DNA-bd_sf"/>
</dbReference>
<proteinExistence type="predicted"/>
<dbReference type="GO" id="GO:0004020">
    <property type="term" value="F:adenylylsulfate kinase activity"/>
    <property type="evidence" value="ECO:0007669"/>
    <property type="project" value="UniProtKB-EC"/>
</dbReference>
<evidence type="ECO:0000256" key="6">
    <source>
        <dbReference type="ARBA" id="ARBA00023134"/>
    </source>
</evidence>
<dbReference type="PANTHER" id="PTHR43721">
    <property type="entry name" value="ELONGATION FACTOR TU-RELATED"/>
    <property type="match status" value="1"/>
</dbReference>
<dbReference type="GO" id="GO:0001514">
    <property type="term" value="P:selenocysteine incorporation"/>
    <property type="evidence" value="ECO:0007669"/>
    <property type="project" value="InterPro"/>
</dbReference>
<dbReference type="InterPro" id="IPR009001">
    <property type="entry name" value="Transl_elong_EF1A/Init_IF2_C"/>
</dbReference>
<comment type="subcellular location">
    <subcellularLocation>
        <location evidence="1">Cytoplasm</location>
    </subcellularLocation>
</comment>
<dbReference type="CDD" id="cd15491">
    <property type="entry name" value="selB_III"/>
    <property type="match status" value="1"/>
</dbReference>
<evidence type="ECO:0000313" key="12">
    <source>
        <dbReference type="Proteomes" id="UP001144397"/>
    </source>
</evidence>
<sequence>MIIGTAGHIDHGKTTLVRALTGVDTDRLKEEKARGISIDLGFAYLPVGDEVLGFVDVPGHEKFVHTMLSGAGGIDFALLVVAADDGVMPQTREHLAILDLLGIDKGVVALTKADLADADRLAAVEAEITALLAPTGLAGAPILPVAAARGDGVDALRDMLVDAARTLGRRAGGGRFRLAVDRSFTLSGAGTVVTGTVLSGAVKVGDRVTVSPSGLSARVRSIRAQDRVAETGVAGDRCGINLAGEAISKDAISRGDVVLDPALHAPADHIDAELKVLASEPRPIAQWLPVRLHHAAREVGARLVLLGDAIAPGGTGKVQMVLEAPIAAAAGDRFVIRDTSAQRTIGGGRFLDLRGPRRKRRTPERIAQLDALAHRDPAAALAGLLAVPPHFVDLDAFARDRALSADEVEALAQRLDLARLAAGATTLALTRATLATFCASVMAALDAFHADNPDMPGLGRERLRMMLEPRLPAAAFLAALAALPAGTIRQEGAWVRRADFSVKLAAADEALWARIKPLLTGEERFRPPRVRDIAGLLAVPEPEVRRLMKLLGRMGRVDEVAHDHFFLRPVVSEMVEIITRLSGERMKDEFTAAAFRDEVQNGRKVAIQILEFFDRHGLTLRRGDLRRINPFRLDLFAGAADDAPDITAAVPSRGREASLVGRPDFKSGRGREPVLGGFDSHSLPPNSAPPNPLAPNSAAPTPAAPKQPAPDARPRSYGKGR</sequence>
<evidence type="ECO:0000256" key="1">
    <source>
        <dbReference type="ARBA" id="ARBA00004496"/>
    </source>
</evidence>
<dbReference type="AlphaFoldDB" id="A0A9W6CV72"/>
<dbReference type="SUPFAM" id="SSF52540">
    <property type="entry name" value="P-loop containing nucleoside triphosphate hydrolases"/>
    <property type="match status" value="1"/>
</dbReference>
<dbReference type="PROSITE" id="PS51722">
    <property type="entry name" value="G_TR_2"/>
    <property type="match status" value="1"/>
</dbReference>
<keyword evidence="6" id="KW-0342">GTP-binding</keyword>
<dbReference type="InterPro" id="IPR027417">
    <property type="entry name" value="P-loop_NTPase"/>
</dbReference>
<dbReference type="InterPro" id="IPR036390">
    <property type="entry name" value="WH_DNA-bd_sf"/>
</dbReference>
<dbReference type="InterPro" id="IPR000795">
    <property type="entry name" value="T_Tr_GTP-bd_dom"/>
</dbReference>
<dbReference type="Gene3D" id="1.10.10.10">
    <property type="entry name" value="Winged helix-like DNA-binding domain superfamily/Winged helix DNA-binding domain"/>
    <property type="match status" value="3"/>
</dbReference>
<dbReference type="Pfam" id="PF09106">
    <property type="entry name" value="WHD_2nd_SelB"/>
    <property type="match status" value="1"/>
</dbReference>
<evidence type="ECO:0000259" key="10">
    <source>
        <dbReference type="PROSITE" id="PS51722"/>
    </source>
</evidence>
<evidence type="ECO:0000256" key="7">
    <source>
        <dbReference type="ARBA" id="ARBA00025526"/>
    </source>
</evidence>
<evidence type="ECO:0000256" key="4">
    <source>
        <dbReference type="ARBA" id="ARBA00022741"/>
    </source>
</evidence>
<dbReference type="GO" id="GO:0003924">
    <property type="term" value="F:GTPase activity"/>
    <property type="evidence" value="ECO:0007669"/>
    <property type="project" value="InterPro"/>
</dbReference>
<dbReference type="CDD" id="cd04171">
    <property type="entry name" value="SelB"/>
    <property type="match status" value="1"/>
</dbReference>
<gene>
    <name evidence="11" type="primary">selB</name>
    <name evidence="11" type="ORF">XFLAVUS301_41320</name>
</gene>
<dbReference type="SUPFAM" id="SSF46785">
    <property type="entry name" value="Winged helix' DNA-binding domain"/>
    <property type="match status" value="3"/>
</dbReference>
<dbReference type="InterPro" id="IPR004161">
    <property type="entry name" value="EFTu-like_2"/>
</dbReference>
<dbReference type="PANTHER" id="PTHR43721:SF22">
    <property type="entry name" value="ELONGATION FACTOR TU, MITOCHONDRIAL"/>
    <property type="match status" value="1"/>
</dbReference>
<dbReference type="PROSITE" id="PS00301">
    <property type="entry name" value="G_TR_1"/>
    <property type="match status" value="1"/>
</dbReference>
<name>A0A9W6CV72_XANFL</name>
<dbReference type="InterPro" id="IPR057335">
    <property type="entry name" value="Beta-barrel_SelB"/>
</dbReference>
<dbReference type="InterPro" id="IPR050055">
    <property type="entry name" value="EF-Tu_GTPase"/>
</dbReference>
<comment type="function">
    <text evidence="7">Translation factor necessary for the incorporation of selenocysteine into proteins. It probably replaces EF-Tu for the insertion of selenocysteine directed by the UGA codon. SelB binds GTP and GDP.</text>
</comment>
<dbReference type="GO" id="GO:0005525">
    <property type="term" value="F:GTP binding"/>
    <property type="evidence" value="ECO:0007669"/>
    <property type="project" value="UniProtKB-KW"/>
</dbReference>